<sequence>MRLSFASLLAIAATLLVSGSALPTLSKVESPGLLQSAVASNEKISLRVHHRATEGVRSENKSASAPQSNGRR</sequence>
<proteinExistence type="inferred from homology"/>
<dbReference type="AlphaFoldDB" id="G1FR28"/>
<accession>G1FR28</accession>
<dbReference type="InterPro" id="IPR031825">
    <property type="entry name" value="RXLR"/>
</dbReference>
<evidence type="ECO:0000256" key="5">
    <source>
        <dbReference type="RuleBase" id="RU367124"/>
    </source>
</evidence>
<evidence type="ECO:0000256" key="4">
    <source>
        <dbReference type="ARBA" id="ARBA00022729"/>
    </source>
</evidence>
<evidence type="ECO:0000256" key="2">
    <source>
        <dbReference type="ARBA" id="ARBA00010400"/>
    </source>
</evidence>
<name>G1FR28_PHYSO</name>
<dbReference type="Pfam" id="PF16810">
    <property type="entry name" value="RXLR"/>
    <property type="match status" value="1"/>
</dbReference>
<feature type="chain" id="PRO_5003412293" description="RxLR effector protein" evidence="5">
    <location>
        <begin position="22"/>
        <end position="72"/>
    </location>
</feature>
<reference evidence="7" key="1">
    <citation type="journal article" date="2011" name="Plant Cell">
        <title>Transcriptional programming and functional interactions within the Phytophthora sojae RXLR effector repertoire.</title>
        <authorList>
            <person name="Wang Q."/>
            <person name="Han C."/>
            <person name="Ferreira A.O."/>
            <person name="Yu X."/>
            <person name="Ye W."/>
            <person name="Tripathy S."/>
            <person name="Kale S.D."/>
            <person name="Gu B."/>
            <person name="Sheng Y."/>
            <person name="Sui Y."/>
            <person name="Wang X."/>
            <person name="Zhang Z."/>
            <person name="Cheng B."/>
            <person name="Dong S."/>
            <person name="Shan W."/>
            <person name="Zheng X."/>
            <person name="Dou D."/>
            <person name="Tyler B.M."/>
            <person name="Wang Y."/>
        </authorList>
    </citation>
    <scope>NUCLEOTIDE SEQUENCE</scope>
    <source>
        <strain evidence="7">P7076</strain>
    </source>
</reference>
<protein>
    <recommendedName>
        <fullName evidence="5">RxLR effector protein</fullName>
    </recommendedName>
</protein>
<organism evidence="7">
    <name type="scientific">Phytophthora sojae</name>
    <name type="common">Soybean stem and root rot agent</name>
    <name type="synonym">Phytophthora megasperma f. sp. glycines</name>
    <dbReference type="NCBI Taxonomy" id="67593"/>
    <lineage>
        <taxon>Eukaryota</taxon>
        <taxon>Sar</taxon>
        <taxon>Stramenopiles</taxon>
        <taxon>Oomycota</taxon>
        <taxon>Peronosporomycetes</taxon>
        <taxon>Peronosporales</taxon>
        <taxon>Peronosporaceae</taxon>
        <taxon>Phytophthora</taxon>
    </lineage>
</organism>
<dbReference type="VEuPathDB" id="FungiDB:PHYSODRAFT_286696"/>
<comment type="domain">
    <text evidence="5">The RxLR-dEER motif acts to carry the protein into the host cell cytoplasm through binding to cell surface phosphatidylinositol-3-phosphate.</text>
</comment>
<evidence type="ECO:0000313" key="7">
    <source>
        <dbReference type="EMBL" id="AEK80566.1"/>
    </source>
</evidence>
<comment type="function">
    <text evidence="5">Effector that suppresses plant defense responses during pathogen infection.</text>
</comment>
<evidence type="ECO:0000256" key="1">
    <source>
        <dbReference type="ARBA" id="ARBA00004613"/>
    </source>
</evidence>
<feature type="compositionally biased region" description="Basic and acidic residues" evidence="6">
    <location>
        <begin position="51"/>
        <end position="60"/>
    </location>
</feature>
<dbReference type="EMBL" id="JN253753">
    <property type="protein sequence ID" value="AEK80566.1"/>
    <property type="molecule type" value="Genomic_DNA"/>
</dbReference>
<feature type="signal peptide" evidence="5">
    <location>
        <begin position="1"/>
        <end position="21"/>
    </location>
</feature>
<evidence type="ECO:0000256" key="3">
    <source>
        <dbReference type="ARBA" id="ARBA00022525"/>
    </source>
</evidence>
<keyword evidence="4 5" id="KW-0732">Signal</keyword>
<gene>
    <name evidence="7" type="primary">Avh</name>
</gene>
<feature type="region of interest" description="Disordered" evidence="6">
    <location>
        <begin position="49"/>
        <end position="72"/>
    </location>
</feature>
<comment type="subcellular location">
    <subcellularLocation>
        <location evidence="1 5">Secreted</location>
    </subcellularLocation>
</comment>
<feature type="compositionally biased region" description="Polar residues" evidence="6">
    <location>
        <begin position="61"/>
        <end position="72"/>
    </location>
</feature>
<keyword evidence="3 5" id="KW-0964">Secreted</keyword>
<evidence type="ECO:0000256" key="6">
    <source>
        <dbReference type="SAM" id="MobiDB-lite"/>
    </source>
</evidence>
<comment type="similarity">
    <text evidence="2 5">Belongs to the RxLR effector family.</text>
</comment>